<keyword evidence="2" id="KW-1185">Reference proteome</keyword>
<dbReference type="AlphaFoldDB" id="A0A0G4PUT5"/>
<name>A0A0G4PUT5_PENC3</name>
<reference evidence="1 2" key="1">
    <citation type="journal article" date="2014" name="Nat. Commun.">
        <title>Multiple recent horizontal transfers of a large genomic region in cheese making fungi.</title>
        <authorList>
            <person name="Cheeseman K."/>
            <person name="Ropars J."/>
            <person name="Renault P."/>
            <person name="Dupont J."/>
            <person name="Gouzy J."/>
            <person name="Branca A."/>
            <person name="Abraham A.L."/>
            <person name="Ceppi M."/>
            <person name="Conseiller E."/>
            <person name="Debuchy R."/>
            <person name="Malagnac F."/>
            <person name="Goarin A."/>
            <person name="Silar P."/>
            <person name="Lacoste S."/>
            <person name="Sallet E."/>
            <person name="Bensimon A."/>
            <person name="Giraud T."/>
            <person name="Brygoo Y."/>
        </authorList>
    </citation>
    <scope>NUCLEOTIDE SEQUENCE [LARGE SCALE GENOMIC DNA]</scope>
    <source>
        <strain evidence="2">FM 013</strain>
    </source>
</reference>
<proteinExistence type="predicted"/>
<accession>A0A0G4PUT5</accession>
<protein>
    <submittedName>
        <fullName evidence="1">Str. FM013</fullName>
    </submittedName>
</protein>
<gene>
    <name evidence="1" type="ORF">PCAMFM013_S045g000054</name>
</gene>
<dbReference type="EMBL" id="HG793178">
    <property type="protein sequence ID" value="CRL30188.1"/>
    <property type="molecule type" value="Genomic_DNA"/>
</dbReference>
<organism evidence="1 2">
    <name type="scientific">Penicillium camemberti (strain FM 013)</name>
    <dbReference type="NCBI Taxonomy" id="1429867"/>
    <lineage>
        <taxon>Eukaryota</taxon>
        <taxon>Fungi</taxon>
        <taxon>Dikarya</taxon>
        <taxon>Ascomycota</taxon>
        <taxon>Pezizomycotina</taxon>
        <taxon>Eurotiomycetes</taxon>
        <taxon>Eurotiomycetidae</taxon>
        <taxon>Eurotiales</taxon>
        <taxon>Aspergillaceae</taxon>
        <taxon>Penicillium</taxon>
    </lineage>
</organism>
<dbReference type="Proteomes" id="UP000053732">
    <property type="component" value="Unassembled WGS sequence"/>
</dbReference>
<evidence type="ECO:0000313" key="2">
    <source>
        <dbReference type="Proteomes" id="UP000053732"/>
    </source>
</evidence>
<evidence type="ECO:0000313" key="1">
    <source>
        <dbReference type="EMBL" id="CRL30188.1"/>
    </source>
</evidence>
<sequence length="71" mass="8314">MTRSIKYTLQFPMSYLSPHIKETTMPATKARISKEINRQGLSPLRAPLRSDDLAVNGLQFERHRTTHLLWY</sequence>